<dbReference type="InterPro" id="IPR018383">
    <property type="entry name" value="UPF0324_pro"/>
</dbReference>
<dbReference type="EMBL" id="FLUM01000003">
    <property type="protein sequence ID" value="SBW02103.1"/>
    <property type="molecule type" value="Genomic_DNA"/>
</dbReference>
<dbReference type="RefSeq" id="WP_296941920.1">
    <property type="nucleotide sequence ID" value="NZ_LT599032.1"/>
</dbReference>
<feature type="transmembrane region" description="Helical" evidence="7">
    <location>
        <begin position="166"/>
        <end position="188"/>
    </location>
</feature>
<protein>
    <submittedName>
        <fullName evidence="8">Uncharacterized protein</fullName>
    </submittedName>
</protein>
<feature type="transmembrane region" description="Helical" evidence="7">
    <location>
        <begin position="224"/>
        <end position="243"/>
    </location>
</feature>
<comment type="similarity">
    <text evidence="2">Belongs to the UPF0324 family.</text>
</comment>
<gene>
    <name evidence="8" type="ORF">KL86DYS1_30188</name>
</gene>
<evidence type="ECO:0000256" key="2">
    <source>
        <dbReference type="ARBA" id="ARBA00007977"/>
    </source>
</evidence>
<dbReference type="PANTHER" id="PTHR30106">
    <property type="entry name" value="INNER MEMBRANE PROTEIN YEIH-RELATED"/>
    <property type="match status" value="1"/>
</dbReference>
<evidence type="ECO:0000313" key="8">
    <source>
        <dbReference type="EMBL" id="SBW02103.1"/>
    </source>
</evidence>
<comment type="subcellular location">
    <subcellularLocation>
        <location evidence="1">Cell membrane</location>
        <topology evidence="1">Multi-pass membrane protein</topology>
    </subcellularLocation>
</comment>
<feature type="transmembrane region" description="Helical" evidence="7">
    <location>
        <begin position="107"/>
        <end position="128"/>
    </location>
</feature>
<dbReference type="GO" id="GO:0005886">
    <property type="term" value="C:plasma membrane"/>
    <property type="evidence" value="ECO:0007669"/>
    <property type="project" value="UniProtKB-SubCell"/>
</dbReference>
<evidence type="ECO:0000256" key="6">
    <source>
        <dbReference type="ARBA" id="ARBA00023136"/>
    </source>
</evidence>
<sequence length="307" mass="33556">MQKYLGKLYYVIPICCLFPFFSAPLALFIGILLAIFYKGEEVVKTGKLTKYLLQASIVCMGFSMSVHDVVQTGKTGFMITVVSVAVTMVCGIILGRFLQVQKNTTMLISGGTAICGGSAIAAIAPVLGAKNNEISFSLAVIFVLNAVGLFIFPVIGHLLEMDQTHFGYWAAIAIHDTSSVVGACSAYGEQALQVGTTVKLTRTLWIIPLALCIAFFNKNKASKINIPWFIFLFVVAIIIGNYIPGMAETNDHLSWLGKKGMMISLFFIGTSINMKEVKETGVNTFLLGIILWIIIAVLSYCWIRFVF</sequence>
<dbReference type="Gene3D" id="1.20.1530.20">
    <property type="match status" value="1"/>
</dbReference>
<keyword evidence="3" id="KW-1003">Cell membrane</keyword>
<evidence type="ECO:0000256" key="3">
    <source>
        <dbReference type="ARBA" id="ARBA00022475"/>
    </source>
</evidence>
<dbReference type="Pfam" id="PF03601">
    <property type="entry name" value="Cons_hypoth698"/>
    <property type="match status" value="1"/>
</dbReference>
<feature type="transmembrane region" description="Helical" evidence="7">
    <location>
        <begin position="20"/>
        <end position="39"/>
    </location>
</feature>
<organism evidence="8">
    <name type="scientific">uncultured Dysgonomonas sp</name>
    <dbReference type="NCBI Taxonomy" id="206096"/>
    <lineage>
        <taxon>Bacteria</taxon>
        <taxon>Pseudomonadati</taxon>
        <taxon>Bacteroidota</taxon>
        <taxon>Bacteroidia</taxon>
        <taxon>Bacteroidales</taxon>
        <taxon>Dysgonomonadaceae</taxon>
        <taxon>Dysgonomonas</taxon>
        <taxon>environmental samples</taxon>
    </lineage>
</organism>
<keyword evidence="4 7" id="KW-0812">Transmembrane</keyword>
<evidence type="ECO:0000256" key="7">
    <source>
        <dbReference type="SAM" id="Phobius"/>
    </source>
</evidence>
<accession>A0A212JRP7</accession>
<evidence type="ECO:0000256" key="1">
    <source>
        <dbReference type="ARBA" id="ARBA00004651"/>
    </source>
</evidence>
<evidence type="ECO:0000256" key="5">
    <source>
        <dbReference type="ARBA" id="ARBA00022989"/>
    </source>
</evidence>
<proteinExistence type="inferred from homology"/>
<feature type="transmembrane region" description="Helical" evidence="7">
    <location>
        <begin position="134"/>
        <end position="159"/>
    </location>
</feature>
<feature type="transmembrane region" description="Helical" evidence="7">
    <location>
        <begin position="200"/>
        <end position="217"/>
    </location>
</feature>
<reference evidence="8" key="1">
    <citation type="submission" date="2016-04" db="EMBL/GenBank/DDBJ databases">
        <authorList>
            <person name="Evans L.H."/>
            <person name="Alamgir A."/>
            <person name="Owens N."/>
            <person name="Weber N.D."/>
            <person name="Virtaneva K."/>
            <person name="Barbian K."/>
            <person name="Babar A."/>
            <person name="Rosenke K."/>
        </authorList>
    </citation>
    <scope>NUCLEOTIDE SEQUENCE</scope>
    <source>
        <strain evidence="8">86-1</strain>
    </source>
</reference>
<feature type="transmembrane region" description="Helical" evidence="7">
    <location>
        <begin position="285"/>
        <end position="305"/>
    </location>
</feature>
<feature type="transmembrane region" description="Helical" evidence="7">
    <location>
        <begin position="76"/>
        <end position="95"/>
    </location>
</feature>
<name>A0A212JRP7_9BACT</name>
<keyword evidence="5 7" id="KW-1133">Transmembrane helix</keyword>
<dbReference type="InterPro" id="IPR038770">
    <property type="entry name" value="Na+/solute_symporter_sf"/>
</dbReference>
<dbReference type="AlphaFoldDB" id="A0A212JRP7"/>
<dbReference type="PANTHER" id="PTHR30106:SF1">
    <property type="entry name" value="UPF0324 MEMBRANE PROTEIN FN0533"/>
    <property type="match status" value="1"/>
</dbReference>
<evidence type="ECO:0000256" key="4">
    <source>
        <dbReference type="ARBA" id="ARBA00022692"/>
    </source>
</evidence>
<keyword evidence="6 7" id="KW-0472">Membrane</keyword>